<evidence type="ECO:0000313" key="1">
    <source>
        <dbReference type="EMBL" id="EIM73839.1"/>
    </source>
</evidence>
<dbReference type="InterPro" id="IPR025503">
    <property type="entry name" value="DUF4391"/>
</dbReference>
<dbReference type="Proteomes" id="UP000005551">
    <property type="component" value="Unassembled WGS sequence"/>
</dbReference>
<proteinExistence type="predicted"/>
<dbReference type="STRING" id="1189621.A3SI_17132"/>
<reference evidence="1 2" key="1">
    <citation type="submission" date="2012-05" db="EMBL/GenBank/DDBJ databases">
        <title>Genome sequence of Nitritalea halalkaliphila LW7.</title>
        <authorList>
            <person name="Jangir P.K."/>
            <person name="Singh A."/>
            <person name="Shivaji S."/>
            <person name="Sharma R."/>
        </authorList>
    </citation>
    <scope>NUCLEOTIDE SEQUENCE [LARGE SCALE GENOMIC DNA]</scope>
    <source>
        <strain evidence="1 2">LW7</strain>
    </source>
</reference>
<evidence type="ECO:0000313" key="2">
    <source>
        <dbReference type="Proteomes" id="UP000005551"/>
    </source>
</evidence>
<keyword evidence="2" id="KW-1185">Reference proteome</keyword>
<dbReference type="OrthoDB" id="1433023at2"/>
<dbReference type="Pfam" id="PF14335">
    <property type="entry name" value="DUF4391"/>
    <property type="match status" value="1"/>
</dbReference>
<organism evidence="1 2">
    <name type="scientific">Nitritalea halalkaliphila LW7</name>
    <dbReference type="NCBI Taxonomy" id="1189621"/>
    <lineage>
        <taxon>Bacteria</taxon>
        <taxon>Pseudomonadati</taxon>
        <taxon>Bacteroidota</taxon>
        <taxon>Cytophagia</taxon>
        <taxon>Cytophagales</taxon>
        <taxon>Cyclobacteriaceae</taxon>
        <taxon>Nitritalea</taxon>
    </lineage>
</organism>
<dbReference type="EMBL" id="AJYA01000054">
    <property type="protein sequence ID" value="EIM73839.1"/>
    <property type="molecule type" value="Genomic_DNA"/>
</dbReference>
<name>I5BW87_9BACT</name>
<gene>
    <name evidence="1" type="ORF">A3SI_17132</name>
</gene>
<protein>
    <submittedName>
        <fullName evidence="1">Uncharacterized protein</fullName>
    </submittedName>
</protein>
<dbReference type="AlphaFoldDB" id="I5BW87"/>
<comment type="caution">
    <text evidence="1">The sequence shown here is derived from an EMBL/GenBank/DDBJ whole genome shotgun (WGS) entry which is preliminary data.</text>
</comment>
<dbReference type="RefSeq" id="WP_009056896.1">
    <property type="nucleotide sequence ID" value="NZ_AJYA01000054.1"/>
</dbReference>
<sequence>MRLIDYLKWPAASVFSIKMTKKVLKEIQSDVKQDLLDSIEKMTWTGSLKPQHLQIPAFINEEFCYDEVVFIEVELREKAAADRVARLLQKAIPYPLVLGFIYQKEFCFQLAEKTIHQQQKDKRKVNQDKFLFSEWMDAEKLSEQQKNYLTNLSLDKVGGTHLKEYFDKLMNHIHDENRQDQLALLALEKKAITIKNEYARERNAAKKAELHTQARALAEQMKALKSRLNYN</sequence>
<accession>I5BW87</accession>